<organism evidence="2 3">
    <name type="scientific">Hibiscus sabdariffa</name>
    <name type="common">roselle</name>
    <dbReference type="NCBI Taxonomy" id="183260"/>
    <lineage>
        <taxon>Eukaryota</taxon>
        <taxon>Viridiplantae</taxon>
        <taxon>Streptophyta</taxon>
        <taxon>Embryophyta</taxon>
        <taxon>Tracheophyta</taxon>
        <taxon>Spermatophyta</taxon>
        <taxon>Magnoliopsida</taxon>
        <taxon>eudicotyledons</taxon>
        <taxon>Gunneridae</taxon>
        <taxon>Pentapetalae</taxon>
        <taxon>rosids</taxon>
        <taxon>malvids</taxon>
        <taxon>Malvales</taxon>
        <taxon>Malvaceae</taxon>
        <taxon>Malvoideae</taxon>
        <taxon>Hibiscus</taxon>
    </lineage>
</organism>
<dbReference type="Proteomes" id="UP001472677">
    <property type="component" value="Unassembled WGS sequence"/>
</dbReference>
<accession>A0ABR2FYR7</accession>
<evidence type="ECO:0000313" key="3">
    <source>
        <dbReference type="Proteomes" id="UP001472677"/>
    </source>
</evidence>
<comment type="caution">
    <text evidence="2">The sequence shown here is derived from an EMBL/GenBank/DDBJ whole genome shotgun (WGS) entry which is preliminary data.</text>
</comment>
<feature type="region of interest" description="Disordered" evidence="1">
    <location>
        <begin position="53"/>
        <end position="155"/>
    </location>
</feature>
<proteinExistence type="predicted"/>
<evidence type="ECO:0000313" key="2">
    <source>
        <dbReference type="EMBL" id="KAK8589395.1"/>
    </source>
</evidence>
<dbReference type="EMBL" id="JBBPBM010000004">
    <property type="protein sequence ID" value="KAK8589395.1"/>
    <property type="molecule type" value="Genomic_DNA"/>
</dbReference>
<gene>
    <name evidence="2" type="ORF">V6N12_023793</name>
</gene>
<reference evidence="2 3" key="1">
    <citation type="journal article" date="2024" name="G3 (Bethesda)">
        <title>Genome assembly of Hibiscus sabdariffa L. provides insights into metabolisms of medicinal natural products.</title>
        <authorList>
            <person name="Kim T."/>
        </authorList>
    </citation>
    <scope>NUCLEOTIDE SEQUENCE [LARGE SCALE GENOMIC DNA]</scope>
    <source>
        <strain evidence="2">TK-2024</strain>
        <tissue evidence="2">Old leaves</tissue>
    </source>
</reference>
<feature type="compositionally biased region" description="Polar residues" evidence="1">
    <location>
        <begin position="108"/>
        <end position="122"/>
    </location>
</feature>
<evidence type="ECO:0000256" key="1">
    <source>
        <dbReference type="SAM" id="MobiDB-lite"/>
    </source>
</evidence>
<sequence>MKQHLVGGFTSVRKCSQCPEHVREEVKAFMLKKEETKITNLMLSQDFSYDVDDHDEEEELEVLNSGGNKGNSSQRSGIPLPKKPRVKGSMDLASRNPSSASVKGKEVATSSTTFTLRSTHQVLSHHDDEVEEDIGEDGDYRLDGDDFCEDDGDLE</sequence>
<name>A0ABR2FYR7_9ROSI</name>
<protein>
    <submittedName>
        <fullName evidence="2">Uncharacterized protein</fullName>
    </submittedName>
</protein>
<feature type="compositionally biased region" description="Acidic residues" evidence="1">
    <location>
        <begin position="145"/>
        <end position="155"/>
    </location>
</feature>
<keyword evidence="3" id="KW-1185">Reference proteome</keyword>